<reference evidence="3" key="1">
    <citation type="journal article" date="2008" name="PLoS ONE">
        <title>Survival in nuclear waste, extreme resistance, and potential applications gleaned from the genome sequence of Kineococcus radiotolerans SRS30216.</title>
        <authorList>
            <person name="Bagwell C.E."/>
            <person name="Bhat S."/>
            <person name="Hawkins G.M."/>
            <person name="Smith B.W."/>
            <person name="Biswas T."/>
            <person name="Hoover T.R."/>
            <person name="Saunders E."/>
            <person name="Han C.S."/>
            <person name="Tsodikov O.V."/>
            <person name="Shimkets L.J."/>
        </authorList>
    </citation>
    <scope>NUCLEOTIDE SEQUENCE [LARGE SCALE GENOMIC DNA]</scope>
    <source>
        <strain evidence="3">ATCC BAA-149 / DSM 14245 / SRS30216</strain>
    </source>
</reference>
<dbReference type="OrthoDB" id="4319884at2"/>
<dbReference type="HOGENOM" id="CLU_077970_2_0_11"/>
<dbReference type="InterPro" id="IPR027417">
    <property type="entry name" value="P-loop_NTPase"/>
</dbReference>
<sequence length="200" mass="20533">MSRPPRKIVVTGPFGAGKTTFAATVTAGLAGGTLVTTETGVSDATAALKGSTTVAMDHTTVTVPAAPGAAWTEARVNLFGTPGQQRFAFVWELLAQNMDGYLVLVDASRPAGVTEAAGIVATFQRIAPTAPRLVAVSRWADPAGTRGRLAQLLGTSPSALVPCDPRDLAQCTAVLRVLLDGVHVLEDRRAGTTTTDGVPA</sequence>
<feature type="domain" description="Tr-type G" evidence="1">
    <location>
        <begin position="6"/>
        <end position="109"/>
    </location>
</feature>
<keyword evidence="3" id="KW-1185">Reference proteome</keyword>
<dbReference type="KEGG" id="kra:Krad_3042"/>
<gene>
    <name evidence="2" type="ordered locus">Krad_3042</name>
</gene>
<dbReference type="Proteomes" id="UP000001116">
    <property type="component" value="Chromosome"/>
</dbReference>
<dbReference type="GO" id="GO:0003924">
    <property type="term" value="F:GTPase activity"/>
    <property type="evidence" value="ECO:0007669"/>
    <property type="project" value="InterPro"/>
</dbReference>
<dbReference type="Gene3D" id="3.40.50.300">
    <property type="entry name" value="P-loop containing nucleotide triphosphate hydrolases"/>
    <property type="match status" value="1"/>
</dbReference>
<dbReference type="AlphaFoldDB" id="A6WCG7"/>
<dbReference type="STRING" id="266940.Krad_3042"/>
<dbReference type="Pfam" id="PF00009">
    <property type="entry name" value="GTP_EFTU"/>
    <property type="match status" value="1"/>
</dbReference>
<evidence type="ECO:0000259" key="1">
    <source>
        <dbReference type="Pfam" id="PF00009"/>
    </source>
</evidence>
<dbReference type="PANTHER" id="PTHR42708:SF1">
    <property type="entry name" value="GLIDING MOTILITY PROTEIN MGLA"/>
    <property type="match status" value="1"/>
</dbReference>
<evidence type="ECO:0000313" key="3">
    <source>
        <dbReference type="Proteomes" id="UP000001116"/>
    </source>
</evidence>
<dbReference type="SUPFAM" id="SSF52540">
    <property type="entry name" value="P-loop containing nucleoside triphosphate hydrolases"/>
    <property type="match status" value="1"/>
</dbReference>
<protein>
    <submittedName>
        <fullName evidence="2">Small GTP-binding protein</fullName>
    </submittedName>
</protein>
<dbReference type="PANTHER" id="PTHR42708">
    <property type="entry name" value="ATP/GTP-BINDING PROTEIN-RELATED"/>
    <property type="match status" value="1"/>
</dbReference>
<proteinExistence type="predicted"/>
<name>A6WCG7_KINRD</name>
<dbReference type="eggNOG" id="COG2229">
    <property type="taxonomic scope" value="Bacteria"/>
</dbReference>
<dbReference type="RefSeq" id="WP_012087243.1">
    <property type="nucleotide sequence ID" value="NC_009664.2"/>
</dbReference>
<organism evidence="2 3">
    <name type="scientific">Kineococcus radiotolerans (strain ATCC BAA-149 / DSM 14245 / SRS30216)</name>
    <dbReference type="NCBI Taxonomy" id="266940"/>
    <lineage>
        <taxon>Bacteria</taxon>
        <taxon>Bacillati</taxon>
        <taxon>Actinomycetota</taxon>
        <taxon>Actinomycetes</taxon>
        <taxon>Kineosporiales</taxon>
        <taxon>Kineosporiaceae</taxon>
        <taxon>Kineococcus</taxon>
    </lineage>
</organism>
<dbReference type="GO" id="GO:0005525">
    <property type="term" value="F:GTP binding"/>
    <property type="evidence" value="ECO:0007669"/>
    <property type="project" value="InterPro"/>
</dbReference>
<dbReference type="EMBL" id="CP000750">
    <property type="protein sequence ID" value="ABS04506.1"/>
    <property type="molecule type" value="Genomic_DNA"/>
</dbReference>
<dbReference type="InterPro" id="IPR000795">
    <property type="entry name" value="T_Tr_GTP-bd_dom"/>
</dbReference>
<dbReference type="InterPro" id="IPR052705">
    <property type="entry name" value="Gliding_Motility_GTPase"/>
</dbReference>
<evidence type="ECO:0000313" key="2">
    <source>
        <dbReference type="EMBL" id="ABS04506.1"/>
    </source>
</evidence>
<accession>A6WCG7</accession>